<protein>
    <recommendedName>
        <fullName evidence="13">Protein kinase domain-containing protein</fullName>
    </recommendedName>
</protein>
<evidence type="ECO:0000313" key="14">
    <source>
        <dbReference type="EMBL" id="CAD1842737.1"/>
    </source>
</evidence>
<evidence type="ECO:0000256" key="11">
    <source>
        <dbReference type="ARBA" id="ARBA00023180"/>
    </source>
</evidence>
<dbReference type="PROSITE" id="PS50011">
    <property type="entry name" value="PROTEIN_KINASE_DOM"/>
    <property type="match status" value="1"/>
</dbReference>
<dbReference type="InterPro" id="IPR025287">
    <property type="entry name" value="WAK_GUB"/>
</dbReference>
<evidence type="ECO:0000256" key="7">
    <source>
        <dbReference type="ARBA" id="ARBA00022777"/>
    </source>
</evidence>
<dbReference type="FunFam" id="1.10.510.10:FF:000590">
    <property type="entry name" value="PR5-like receptor kinase"/>
    <property type="match status" value="1"/>
</dbReference>
<keyword evidence="9" id="KW-1133">Transmembrane helix</keyword>
<keyword evidence="3" id="KW-0808">Transferase</keyword>
<dbReference type="InterPro" id="IPR011009">
    <property type="entry name" value="Kinase-like_dom_sf"/>
</dbReference>
<evidence type="ECO:0000259" key="13">
    <source>
        <dbReference type="PROSITE" id="PS50011"/>
    </source>
</evidence>
<keyword evidence="11" id="KW-0325">Glycoprotein</keyword>
<dbReference type="FunFam" id="3.30.200.20:FF:000178">
    <property type="entry name" value="serine/threonine-protein kinase PBS1-like"/>
    <property type="match status" value="1"/>
</dbReference>
<accession>A0A6V7QIK4</accession>
<dbReference type="InterPro" id="IPR045874">
    <property type="entry name" value="LRK10/LRL21-25-like"/>
</dbReference>
<dbReference type="AlphaFoldDB" id="A0A6V7QIK4"/>
<organism evidence="14">
    <name type="scientific">Ananas comosus var. bracteatus</name>
    <name type="common">red pineapple</name>
    <dbReference type="NCBI Taxonomy" id="296719"/>
    <lineage>
        <taxon>Eukaryota</taxon>
        <taxon>Viridiplantae</taxon>
        <taxon>Streptophyta</taxon>
        <taxon>Embryophyta</taxon>
        <taxon>Tracheophyta</taxon>
        <taxon>Spermatophyta</taxon>
        <taxon>Magnoliopsida</taxon>
        <taxon>Liliopsida</taxon>
        <taxon>Poales</taxon>
        <taxon>Bromeliaceae</taxon>
        <taxon>Bromelioideae</taxon>
        <taxon>Ananas</taxon>
    </lineage>
</organism>
<dbReference type="GO" id="GO:0030247">
    <property type="term" value="F:polysaccharide binding"/>
    <property type="evidence" value="ECO:0007669"/>
    <property type="project" value="InterPro"/>
</dbReference>
<dbReference type="PROSITE" id="PS00108">
    <property type="entry name" value="PROTEIN_KINASE_ST"/>
    <property type="match status" value="1"/>
</dbReference>
<proteinExistence type="predicted"/>
<evidence type="ECO:0000256" key="4">
    <source>
        <dbReference type="ARBA" id="ARBA00022692"/>
    </source>
</evidence>
<dbReference type="PANTHER" id="PTHR27009">
    <property type="entry name" value="RUST RESISTANCE KINASE LR10-RELATED"/>
    <property type="match status" value="1"/>
</dbReference>
<evidence type="ECO:0000256" key="6">
    <source>
        <dbReference type="ARBA" id="ARBA00022741"/>
    </source>
</evidence>
<dbReference type="InterPro" id="IPR000719">
    <property type="entry name" value="Prot_kinase_dom"/>
</dbReference>
<evidence type="ECO:0000256" key="9">
    <source>
        <dbReference type="ARBA" id="ARBA00022989"/>
    </source>
</evidence>
<dbReference type="Gene3D" id="3.30.200.20">
    <property type="entry name" value="Phosphorylase Kinase, domain 1"/>
    <property type="match status" value="1"/>
</dbReference>
<dbReference type="GO" id="GO:0004674">
    <property type="term" value="F:protein serine/threonine kinase activity"/>
    <property type="evidence" value="ECO:0007669"/>
    <property type="project" value="UniProtKB-KW"/>
</dbReference>
<dbReference type="SMART" id="SM00220">
    <property type="entry name" value="S_TKc"/>
    <property type="match status" value="1"/>
</dbReference>
<dbReference type="InterPro" id="IPR017441">
    <property type="entry name" value="Protein_kinase_ATP_BS"/>
</dbReference>
<evidence type="ECO:0000256" key="10">
    <source>
        <dbReference type="ARBA" id="ARBA00023136"/>
    </source>
</evidence>
<dbReference type="SUPFAM" id="SSF56112">
    <property type="entry name" value="Protein kinase-like (PK-like)"/>
    <property type="match status" value="1"/>
</dbReference>
<evidence type="ECO:0000256" key="2">
    <source>
        <dbReference type="ARBA" id="ARBA00022527"/>
    </source>
</evidence>
<keyword evidence="4" id="KW-0812">Transmembrane</keyword>
<comment type="subcellular location">
    <subcellularLocation>
        <location evidence="1">Membrane</location>
        <topology evidence="1">Single-pass type I membrane protein</topology>
    </subcellularLocation>
</comment>
<dbReference type="Gene3D" id="1.10.510.10">
    <property type="entry name" value="Transferase(Phosphotransferase) domain 1"/>
    <property type="match status" value="1"/>
</dbReference>
<dbReference type="GO" id="GO:0005524">
    <property type="term" value="F:ATP binding"/>
    <property type="evidence" value="ECO:0007669"/>
    <property type="project" value="UniProtKB-UniRule"/>
</dbReference>
<evidence type="ECO:0000256" key="12">
    <source>
        <dbReference type="PROSITE-ProRule" id="PRU10141"/>
    </source>
</evidence>
<dbReference type="GO" id="GO:0016020">
    <property type="term" value="C:membrane"/>
    <property type="evidence" value="ECO:0007669"/>
    <property type="project" value="UniProtKB-SubCell"/>
</dbReference>
<feature type="binding site" evidence="12">
    <location>
        <position position="352"/>
    </location>
    <ligand>
        <name>ATP</name>
        <dbReference type="ChEBI" id="CHEBI:30616"/>
    </ligand>
</feature>
<keyword evidence="2" id="KW-0723">Serine/threonine-protein kinase</keyword>
<dbReference type="EMBL" id="LR862136">
    <property type="protein sequence ID" value="CAD1842737.1"/>
    <property type="molecule type" value="Genomic_DNA"/>
</dbReference>
<feature type="domain" description="Protein kinase" evidence="13">
    <location>
        <begin position="324"/>
        <end position="612"/>
    </location>
</feature>
<evidence type="ECO:0000256" key="1">
    <source>
        <dbReference type="ARBA" id="ARBA00004479"/>
    </source>
</evidence>
<dbReference type="InterPro" id="IPR008271">
    <property type="entry name" value="Ser/Thr_kinase_AS"/>
</dbReference>
<evidence type="ECO:0000256" key="3">
    <source>
        <dbReference type="ARBA" id="ARBA00022679"/>
    </source>
</evidence>
<reference evidence="14" key="1">
    <citation type="submission" date="2020-07" db="EMBL/GenBank/DDBJ databases">
        <authorList>
            <person name="Lin J."/>
        </authorList>
    </citation>
    <scope>NUCLEOTIDE SEQUENCE</scope>
</reference>
<keyword evidence="8 12" id="KW-0067">ATP-binding</keyword>
<keyword evidence="7" id="KW-0418">Kinase</keyword>
<keyword evidence="6 12" id="KW-0547">Nucleotide-binding</keyword>
<name>A0A6V7QIK4_ANACO</name>
<keyword evidence="5" id="KW-0732">Signal</keyword>
<keyword evidence="10" id="KW-0472">Membrane</keyword>
<evidence type="ECO:0000256" key="5">
    <source>
        <dbReference type="ARBA" id="ARBA00022729"/>
    </source>
</evidence>
<dbReference type="Pfam" id="PF13947">
    <property type="entry name" value="GUB_WAK_bind"/>
    <property type="match status" value="1"/>
</dbReference>
<evidence type="ECO:0000256" key="8">
    <source>
        <dbReference type="ARBA" id="ARBA00022840"/>
    </source>
</evidence>
<gene>
    <name evidence="14" type="ORF">CB5_LOCUS25948</name>
</gene>
<dbReference type="PROSITE" id="PS00107">
    <property type="entry name" value="PROTEIN_KINASE_ATP"/>
    <property type="match status" value="1"/>
</dbReference>
<sequence>MELQSHSNQLRNFSSLHKSSRETETSSLSVGFQNCEKLASARCRPFSCGALQDIGHPFRSEGDPHKCGHRQFQLACVDGNKTIWDIHQPGTYYVTEISKRYPDLFGHQYIDFTVVDANLANGSCSLPLQSLSRTSIENVGFNANDFTWATFVSCRRKIVNSTYNPVPCLSKAGAFAYVILSSEALHLEDTERFCSFVAMTPITFDPAERMQVMNGNIYSLDQPPTTEYVFQLLKRGFSVPIYTDLPEPSIGDCLKDAPKKFWEEAYGVGFLSLRSSFGLNAYVFTAHKLWREKKSVDVVEKFLRSQRALAPTRYAYTDLIAITSHFREKLGQGGYGSVFKGVFPGGVLVAVKMLLSNSRCNGEEFINEVSTIGRIHHVNVIKLVGFCSEGSKRALVYEYMPQGSLDKHIFASNGVAGRRTFTWDKLNDIALGIARGINYLHQGCDKRILHFDIKPQNILLDRNFTPKVSDFGLAKLYPKDTSLVSMSTTRGTTGYIAPELISRSFGIISHKSDVYSFGMLLMEMAGGRRNADPRAENSSQAYYPSWIYDRLTQPKISEISTTFDISEGERKLCIVGLWCIQVRPSARPAMSKVIEILEADVETLEMPPKPFFSSEEPIPVISVSCLGSSSELPAISEDE</sequence>
<dbReference type="Pfam" id="PF00069">
    <property type="entry name" value="Pkinase"/>
    <property type="match status" value="1"/>
</dbReference>